<keyword evidence="2" id="KW-0285">Flavoprotein</keyword>
<dbReference type="GO" id="GO:0016491">
    <property type="term" value="F:oxidoreductase activity"/>
    <property type="evidence" value="ECO:0007669"/>
    <property type="project" value="UniProtKB-KW"/>
</dbReference>
<dbReference type="AlphaFoldDB" id="A0A178HNY2"/>
<evidence type="ECO:0000256" key="3">
    <source>
        <dbReference type="ARBA" id="ARBA00022827"/>
    </source>
</evidence>
<evidence type="ECO:0000259" key="5">
    <source>
        <dbReference type="Pfam" id="PF00890"/>
    </source>
</evidence>
<dbReference type="Gene3D" id="3.50.50.60">
    <property type="entry name" value="FAD/NAD(P)-binding domain"/>
    <property type="match status" value="1"/>
</dbReference>
<keyword evidence="3" id="KW-0274">FAD</keyword>
<dbReference type="Proteomes" id="UP000078389">
    <property type="component" value="Unassembled WGS sequence"/>
</dbReference>
<dbReference type="SUPFAM" id="SSF51905">
    <property type="entry name" value="FAD/NAD(P)-binding domain"/>
    <property type="match status" value="1"/>
</dbReference>
<dbReference type="SUPFAM" id="SSF56425">
    <property type="entry name" value="Succinate dehydrogenase/fumarate reductase flavoprotein, catalytic domain"/>
    <property type="match status" value="1"/>
</dbReference>
<protein>
    <submittedName>
        <fullName evidence="6">Tricarballylate dehydrogenase</fullName>
    </submittedName>
</protein>
<evidence type="ECO:0000256" key="1">
    <source>
        <dbReference type="ARBA" id="ARBA00001974"/>
    </source>
</evidence>
<accession>A0A178HNY2</accession>
<proteinExistence type="predicted"/>
<keyword evidence="7" id="KW-1185">Reference proteome</keyword>
<dbReference type="STRING" id="1770058.A3840_15425"/>
<dbReference type="Gene3D" id="3.90.700.10">
    <property type="entry name" value="Succinate dehydrogenase/fumarate reductase flavoprotein, catalytic domain"/>
    <property type="match status" value="1"/>
</dbReference>
<dbReference type="Pfam" id="PF00890">
    <property type="entry name" value="FAD_binding_2"/>
    <property type="match status" value="1"/>
</dbReference>
<dbReference type="EMBL" id="LVVY01000119">
    <property type="protein sequence ID" value="OAM74532.1"/>
    <property type="molecule type" value="Genomic_DNA"/>
</dbReference>
<dbReference type="NCBIfam" id="NF006130">
    <property type="entry name" value="PRK08274.1"/>
    <property type="match status" value="1"/>
</dbReference>
<dbReference type="PANTHER" id="PTHR43400">
    <property type="entry name" value="FUMARATE REDUCTASE"/>
    <property type="match status" value="1"/>
</dbReference>
<dbReference type="RefSeq" id="WP_067458770.1">
    <property type="nucleotide sequence ID" value="NZ_LVVY01000119.1"/>
</dbReference>
<gene>
    <name evidence="6" type="ORF">A3840_15425</name>
</gene>
<evidence type="ECO:0000313" key="6">
    <source>
        <dbReference type="EMBL" id="OAM74532.1"/>
    </source>
</evidence>
<evidence type="ECO:0000256" key="2">
    <source>
        <dbReference type="ARBA" id="ARBA00022630"/>
    </source>
</evidence>
<evidence type="ECO:0000256" key="4">
    <source>
        <dbReference type="ARBA" id="ARBA00023002"/>
    </source>
</evidence>
<comment type="cofactor">
    <cofactor evidence="1">
        <name>FAD</name>
        <dbReference type="ChEBI" id="CHEBI:57692"/>
    </cofactor>
</comment>
<dbReference type="InterPro" id="IPR050315">
    <property type="entry name" value="FAD-oxidoreductase_2"/>
</dbReference>
<keyword evidence="4" id="KW-0560">Oxidoreductase</keyword>
<sequence>MSDYDVIVVGSGNAALCAGLAAKERGATVLVIEKAPEDMAGGNSKYTAGAMRFAYDGKQDLLPLLQNPDDHRLPDTEFGAYTSEHFSKDLLGFNDGRPLSPEQQYLVAQSYPTMAWLASHDVRFEPIYSRQTFQKDGKHIFWGGLTLAARHEGVGLVESEMKALRALGGEIRFDCAAIDLIVEEGRVCGVVTENDAGQREDIRARAVVLACGGFEASKALREKYIGEDWGKAKVRGTPFNTGAGLEMAFKLGARAHGLYEGCHATPMDLHMPEYGNLDLPHDQRKNYRKICYFLGIMVNAEAERFVDEGKDFRNYTYAQFGRAIIEQPGHFAWQIFDSKINHLLYEEYHFADAHYVEAATLDALIEKLDGVEDKAKLRRTIDGYNAAVDDAVPFDPTVRDGKGTKGLTLPKSNWAQKIDKGPFRAYPVTGGITFTYGGLQVSDRGGVVHEEGHEIPGLFACGELVGGVFFNGYPGGSGLTSGAVFGRRAGYGAAAQ</sequence>
<comment type="caution">
    <text evidence="6">The sequence shown here is derived from an EMBL/GenBank/DDBJ whole genome shotgun (WGS) entry which is preliminary data.</text>
</comment>
<name>A0A178HNY2_9HYPH</name>
<feature type="domain" description="FAD-dependent oxidoreductase 2 FAD-binding" evidence="5">
    <location>
        <begin position="5"/>
        <end position="477"/>
    </location>
</feature>
<evidence type="ECO:0000313" key="7">
    <source>
        <dbReference type="Proteomes" id="UP000078389"/>
    </source>
</evidence>
<organism evidence="6 7">
    <name type="scientific">Devosia elaeis</name>
    <dbReference type="NCBI Taxonomy" id="1770058"/>
    <lineage>
        <taxon>Bacteria</taxon>
        <taxon>Pseudomonadati</taxon>
        <taxon>Pseudomonadota</taxon>
        <taxon>Alphaproteobacteria</taxon>
        <taxon>Hyphomicrobiales</taxon>
        <taxon>Devosiaceae</taxon>
        <taxon>Devosia</taxon>
    </lineage>
</organism>
<dbReference type="OrthoDB" id="3178130at2"/>
<reference evidence="6 7" key="1">
    <citation type="submission" date="2016-03" db="EMBL/GenBank/DDBJ databases">
        <title>Genome sequencing of Devosia sp. S37.</title>
        <authorList>
            <person name="Mohd Nor M."/>
        </authorList>
    </citation>
    <scope>NUCLEOTIDE SEQUENCE [LARGE SCALE GENOMIC DNA]</scope>
    <source>
        <strain evidence="6 7">S37</strain>
    </source>
</reference>
<dbReference type="InterPro" id="IPR003953">
    <property type="entry name" value="FAD-dep_OxRdtase_2_FAD-bd"/>
</dbReference>
<dbReference type="PANTHER" id="PTHR43400:SF7">
    <property type="entry name" value="FAD-DEPENDENT OXIDOREDUCTASE 2 FAD BINDING DOMAIN-CONTAINING PROTEIN"/>
    <property type="match status" value="1"/>
</dbReference>
<dbReference type="InterPro" id="IPR027477">
    <property type="entry name" value="Succ_DH/fumarate_Rdtase_cat_sf"/>
</dbReference>
<dbReference type="InterPro" id="IPR036188">
    <property type="entry name" value="FAD/NAD-bd_sf"/>
</dbReference>